<proteinExistence type="predicted"/>
<dbReference type="EMBL" id="ASJR01000003">
    <property type="protein sequence ID" value="ERP38908.1"/>
    <property type="molecule type" value="Genomic_DNA"/>
</dbReference>
<accession>U7DBH1</accession>
<dbReference type="Proteomes" id="UP000017148">
    <property type="component" value="Unassembled WGS sequence"/>
</dbReference>
<dbReference type="Pfam" id="PF07813">
    <property type="entry name" value="LTXXQ"/>
    <property type="match status" value="1"/>
</dbReference>
<name>U7DBH1_9BACT</name>
<keyword evidence="3" id="KW-1185">Reference proteome</keyword>
<evidence type="ECO:0000313" key="3">
    <source>
        <dbReference type="Proteomes" id="UP000017148"/>
    </source>
</evidence>
<feature type="compositionally biased region" description="Basic and acidic residues" evidence="1">
    <location>
        <begin position="132"/>
        <end position="144"/>
    </location>
</feature>
<feature type="region of interest" description="Disordered" evidence="1">
    <location>
        <begin position="129"/>
        <end position="153"/>
    </location>
</feature>
<evidence type="ECO:0008006" key="4">
    <source>
        <dbReference type="Google" id="ProtNLM"/>
    </source>
</evidence>
<dbReference type="AlphaFoldDB" id="U7DBH1"/>
<comment type="caution">
    <text evidence="2">The sequence shown here is derived from an EMBL/GenBank/DDBJ whole genome shotgun (WGS) entry which is preliminary data.</text>
</comment>
<reference evidence="2 3" key="1">
    <citation type="journal article" date="2013" name="Environ. Microbiol.">
        <title>Genome analysis of Chitinivibrio alkaliphilus gen. nov., sp. nov., a novel extremely haloalkaliphilic anaerobic chitinolytic bacterium from the candidate phylum Termite Group 3.</title>
        <authorList>
            <person name="Sorokin D.Y."/>
            <person name="Gumerov V.M."/>
            <person name="Rakitin A.L."/>
            <person name="Beletsky A.V."/>
            <person name="Damste J.S."/>
            <person name="Muyzer G."/>
            <person name="Mardanov A.V."/>
            <person name="Ravin N.V."/>
        </authorList>
    </citation>
    <scope>NUCLEOTIDE SEQUENCE [LARGE SCALE GENOMIC DNA]</scope>
    <source>
        <strain evidence="2 3">ACht1</strain>
    </source>
</reference>
<dbReference type="STRING" id="1313304.CALK_0395"/>
<dbReference type="InterPro" id="IPR012899">
    <property type="entry name" value="LTXXQ"/>
</dbReference>
<protein>
    <recommendedName>
        <fullName evidence="4">Periplasmic heavy metal sensor</fullName>
    </recommendedName>
</protein>
<evidence type="ECO:0000313" key="2">
    <source>
        <dbReference type="EMBL" id="ERP38908.1"/>
    </source>
</evidence>
<sequence>MNLLSLSSIVLLVATGSLFAQPPRRSQGRATQRREAFYEELDLSKEQKEAWLSLREERRNHASLAGRETSPMYAYRDSIRMELQKDTPDTARIHAFSEEIGAAHARRTRAMTDYLLAVKEILTPEQFTTLLERQKERAPREKRGETRKKPRRN</sequence>
<dbReference type="Gene3D" id="1.20.120.1490">
    <property type="match status" value="1"/>
</dbReference>
<gene>
    <name evidence="2" type="ORF">CALK_0395</name>
</gene>
<organism evidence="2 3">
    <name type="scientific">Chitinivibrio alkaliphilus ACht1</name>
    <dbReference type="NCBI Taxonomy" id="1313304"/>
    <lineage>
        <taxon>Bacteria</taxon>
        <taxon>Pseudomonadati</taxon>
        <taxon>Fibrobacterota</taxon>
        <taxon>Chitinivibrionia</taxon>
        <taxon>Chitinivibrionales</taxon>
        <taxon>Chitinivibrionaceae</taxon>
        <taxon>Chitinivibrio</taxon>
    </lineage>
</organism>
<dbReference type="RefSeq" id="WP_022635936.1">
    <property type="nucleotide sequence ID" value="NZ_ASJR01000003.1"/>
</dbReference>
<evidence type="ECO:0000256" key="1">
    <source>
        <dbReference type="SAM" id="MobiDB-lite"/>
    </source>
</evidence>